<proteinExistence type="predicted"/>
<dbReference type="InterPro" id="IPR036513">
    <property type="entry name" value="STAS_dom_sf"/>
</dbReference>
<dbReference type="SUPFAM" id="SSF52091">
    <property type="entry name" value="SpoIIaa-like"/>
    <property type="match status" value="1"/>
</dbReference>
<protein>
    <submittedName>
        <fullName evidence="2">STAS/SEC14 domain-containing protein</fullName>
    </submittedName>
</protein>
<dbReference type="KEGG" id="lmb:C9I47_2232"/>
<dbReference type="Pfam" id="PF11964">
    <property type="entry name" value="SpoIIAA-like"/>
    <property type="match status" value="1"/>
</dbReference>
<evidence type="ECO:0000313" key="3">
    <source>
        <dbReference type="Proteomes" id="UP000249447"/>
    </source>
</evidence>
<dbReference type="EMBL" id="VICD02000227">
    <property type="protein sequence ID" value="KAB8176411.1"/>
    <property type="molecule type" value="Genomic_DNA"/>
</dbReference>
<dbReference type="RefSeq" id="WP_111266982.1">
    <property type="nucleotide sequence ID" value="NZ_CP029843.1"/>
</dbReference>
<dbReference type="Proteomes" id="UP000320431">
    <property type="component" value="Unassembled WGS sequence"/>
</dbReference>
<dbReference type="InterPro" id="IPR021866">
    <property type="entry name" value="SpoIIAA-like"/>
</dbReference>
<evidence type="ECO:0000313" key="1">
    <source>
        <dbReference type="EMBL" id="AWV07915.1"/>
    </source>
</evidence>
<dbReference type="Gene3D" id="3.40.50.10600">
    <property type="entry name" value="SpoIIaa-like domains"/>
    <property type="match status" value="1"/>
</dbReference>
<evidence type="ECO:0000313" key="4">
    <source>
        <dbReference type="Proteomes" id="UP000320431"/>
    </source>
</evidence>
<reference evidence="1 3" key="1">
    <citation type="submission" date="2018-05" db="EMBL/GenBank/DDBJ databases">
        <title>The complete genome of Lysobacter maris HZ9B, a marine bacterium antagonistic against terrestrial plant pathogens.</title>
        <authorList>
            <person name="Zhang X.-Q."/>
        </authorList>
    </citation>
    <scope>NUCLEOTIDE SEQUENCE [LARGE SCALE GENOMIC DNA]</scope>
    <source>
        <strain evidence="1 3">HZ9B</strain>
    </source>
</reference>
<dbReference type="InterPro" id="IPR038396">
    <property type="entry name" value="SpoIIAA-like_sf"/>
</dbReference>
<dbReference type="OrthoDB" id="555504at2"/>
<dbReference type="Proteomes" id="UP000249447">
    <property type="component" value="Chromosome"/>
</dbReference>
<gene>
    <name evidence="1" type="ORF">C9I47_2232</name>
    <name evidence="2" type="ORF">FKV24_013325</name>
</gene>
<keyword evidence="3" id="KW-1185">Reference proteome</keyword>
<name>A0A2U9T950_9GAMM</name>
<dbReference type="AlphaFoldDB" id="A0A2U9T950"/>
<dbReference type="EMBL" id="CP029843">
    <property type="protein sequence ID" value="AWV07915.1"/>
    <property type="molecule type" value="Genomic_DNA"/>
</dbReference>
<accession>A0A2U9T950</accession>
<sequence length="126" mass="13858">MIEILQSAPHVAAFHFTGTLSGEDYDACVAEIEARLSSHPRIAVFTDLTGMTGMSAEAMGKDVRYGISKFGEYSRFARAAVVTERHWLAKVSAFIGKLVPNIDLRTFEPDQRGEAMLWVEQPLAPG</sequence>
<reference evidence="2 4" key="2">
    <citation type="submission" date="2019-10" db="EMBL/GenBank/DDBJ databases">
        <title>Lysobacter alkalisoli sp. nov., isolated from saline-alkaline soil.</title>
        <authorList>
            <person name="Sun J.-Q."/>
        </authorList>
    </citation>
    <scope>NUCLEOTIDE SEQUENCE [LARGE SCALE GENOMIC DNA]</scope>
    <source>
        <strain evidence="2 4">KCTC 42381</strain>
    </source>
</reference>
<evidence type="ECO:0000313" key="2">
    <source>
        <dbReference type="EMBL" id="KAB8176411.1"/>
    </source>
</evidence>
<organism evidence="1 3">
    <name type="scientific">Marilutibacter maris</name>
    <dbReference type="NCBI Taxonomy" id="1605891"/>
    <lineage>
        <taxon>Bacteria</taxon>
        <taxon>Pseudomonadati</taxon>
        <taxon>Pseudomonadota</taxon>
        <taxon>Gammaproteobacteria</taxon>
        <taxon>Lysobacterales</taxon>
        <taxon>Lysobacteraceae</taxon>
        <taxon>Marilutibacter</taxon>
    </lineage>
</organism>